<dbReference type="EMBL" id="JAUHHV010000004">
    <property type="protein sequence ID" value="KAK1427532.1"/>
    <property type="molecule type" value="Genomic_DNA"/>
</dbReference>
<protein>
    <submittedName>
        <fullName evidence="2">Uncharacterized protein</fullName>
    </submittedName>
</protein>
<feature type="compositionally biased region" description="Pro residues" evidence="1">
    <location>
        <begin position="176"/>
        <end position="197"/>
    </location>
</feature>
<proteinExistence type="predicted"/>
<organism evidence="2 3">
    <name type="scientific">Tagetes erecta</name>
    <name type="common">African marigold</name>
    <dbReference type="NCBI Taxonomy" id="13708"/>
    <lineage>
        <taxon>Eukaryota</taxon>
        <taxon>Viridiplantae</taxon>
        <taxon>Streptophyta</taxon>
        <taxon>Embryophyta</taxon>
        <taxon>Tracheophyta</taxon>
        <taxon>Spermatophyta</taxon>
        <taxon>Magnoliopsida</taxon>
        <taxon>eudicotyledons</taxon>
        <taxon>Gunneridae</taxon>
        <taxon>Pentapetalae</taxon>
        <taxon>asterids</taxon>
        <taxon>campanulids</taxon>
        <taxon>Asterales</taxon>
        <taxon>Asteraceae</taxon>
        <taxon>Asteroideae</taxon>
        <taxon>Heliantheae alliance</taxon>
        <taxon>Tageteae</taxon>
        <taxon>Tagetes</taxon>
    </lineage>
</organism>
<sequence>MMKVRCPRELAPEQECKHPRASVASVCRSAISLLSDSFFLTQEFILIAWFIFRITLFQFGGMQVDASGGNVETSKSMHQVKYGVNPFKDPHSGSPTRSISLIVAPPMSLSPRNSRLKSPEVFIPTPTSSSRPATPLPPPRQPVKIPTPEVGLSNDSFETSLRLSNSLDDQTFPLVKIPPPSPPPAKMPKITPPTPAG</sequence>
<name>A0AAD8P0B8_TARER</name>
<feature type="compositionally biased region" description="Polar residues" evidence="1">
    <location>
        <begin position="153"/>
        <end position="169"/>
    </location>
</feature>
<reference evidence="2" key="1">
    <citation type="journal article" date="2023" name="bioRxiv">
        <title>Improved chromosome-level genome assembly for marigold (Tagetes erecta).</title>
        <authorList>
            <person name="Jiang F."/>
            <person name="Yuan L."/>
            <person name="Wang S."/>
            <person name="Wang H."/>
            <person name="Xu D."/>
            <person name="Wang A."/>
            <person name="Fan W."/>
        </authorList>
    </citation>
    <scope>NUCLEOTIDE SEQUENCE</scope>
    <source>
        <strain evidence="2">WSJ</strain>
        <tissue evidence="2">Leaf</tissue>
    </source>
</reference>
<feature type="compositionally biased region" description="Low complexity" evidence="1">
    <location>
        <begin position="124"/>
        <end position="133"/>
    </location>
</feature>
<evidence type="ECO:0000313" key="3">
    <source>
        <dbReference type="Proteomes" id="UP001229421"/>
    </source>
</evidence>
<evidence type="ECO:0000313" key="2">
    <source>
        <dbReference type="EMBL" id="KAK1427532.1"/>
    </source>
</evidence>
<dbReference type="AlphaFoldDB" id="A0AAD8P0B8"/>
<gene>
    <name evidence="2" type="ORF">QVD17_16219</name>
</gene>
<evidence type="ECO:0000256" key="1">
    <source>
        <dbReference type="SAM" id="MobiDB-lite"/>
    </source>
</evidence>
<dbReference type="Proteomes" id="UP001229421">
    <property type="component" value="Unassembled WGS sequence"/>
</dbReference>
<keyword evidence="3" id="KW-1185">Reference proteome</keyword>
<comment type="caution">
    <text evidence="2">The sequence shown here is derived from an EMBL/GenBank/DDBJ whole genome shotgun (WGS) entry which is preliminary data.</text>
</comment>
<accession>A0AAD8P0B8</accession>
<feature type="region of interest" description="Disordered" evidence="1">
    <location>
        <begin position="110"/>
        <end position="197"/>
    </location>
</feature>